<keyword evidence="1" id="KW-1133">Transmembrane helix</keyword>
<accession>A0ABV7CZM9</accession>
<protein>
    <recommendedName>
        <fullName evidence="4">Transmembrane protein</fullName>
    </recommendedName>
</protein>
<evidence type="ECO:0000313" key="3">
    <source>
        <dbReference type="Proteomes" id="UP001595444"/>
    </source>
</evidence>
<keyword evidence="1" id="KW-0472">Membrane</keyword>
<evidence type="ECO:0000313" key="2">
    <source>
        <dbReference type="EMBL" id="MFC3050341.1"/>
    </source>
</evidence>
<evidence type="ECO:0008006" key="4">
    <source>
        <dbReference type="Google" id="ProtNLM"/>
    </source>
</evidence>
<sequence length="111" mass="12410">MSENIFIQKRKRARGRSFLTIRFIFSLIFLSFILLVGFYLEFGSIGDSACTGACESQYSIYTWLLGAGLLLGSIITLAAIVGIIVAALRRVRKKHDGLEAFISSEKDHRPH</sequence>
<dbReference type="Proteomes" id="UP001595444">
    <property type="component" value="Unassembled WGS sequence"/>
</dbReference>
<dbReference type="EMBL" id="JBHRSL010000001">
    <property type="protein sequence ID" value="MFC3050341.1"/>
    <property type="molecule type" value="Genomic_DNA"/>
</dbReference>
<name>A0ABV7CZM9_9PROT</name>
<dbReference type="RefSeq" id="WP_194214739.1">
    <property type="nucleotide sequence ID" value="NZ_CP061205.1"/>
</dbReference>
<keyword evidence="3" id="KW-1185">Reference proteome</keyword>
<proteinExistence type="predicted"/>
<keyword evidence="1" id="KW-0812">Transmembrane</keyword>
<feature type="transmembrane region" description="Helical" evidence="1">
    <location>
        <begin position="21"/>
        <end position="40"/>
    </location>
</feature>
<reference evidence="3" key="1">
    <citation type="journal article" date="2019" name="Int. J. Syst. Evol. Microbiol.">
        <title>The Global Catalogue of Microorganisms (GCM) 10K type strain sequencing project: providing services to taxonomists for standard genome sequencing and annotation.</title>
        <authorList>
            <consortium name="The Broad Institute Genomics Platform"/>
            <consortium name="The Broad Institute Genome Sequencing Center for Infectious Disease"/>
            <person name="Wu L."/>
            <person name="Ma J."/>
        </authorList>
    </citation>
    <scope>NUCLEOTIDE SEQUENCE [LARGE SCALE GENOMIC DNA]</scope>
    <source>
        <strain evidence="3">KCTC 62164</strain>
    </source>
</reference>
<evidence type="ECO:0000256" key="1">
    <source>
        <dbReference type="SAM" id="Phobius"/>
    </source>
</evidence>
<feature type="transmembrane region" description="Helical" evidence="1">
    <location>
        <begin position="60"/>
        <end position="88"/>
    </location>
</feature>
<comment type="caution">
    <text evidence="2">The sequence shown here is derived from an EMBL/GenBank/DDBJ whole genome shotgun (WGS) entry which is preliminary data.</text>
</comment>
<gene>
    <name evidence="2" type="ORF">ACFOKA_00330</name>
</gene>
<organism evidence="2 3">
    <name type="scientific">Kordiimonas pumila</name>
    <dbReference type="NCBI Taxonomy" id="2161677"/>
    <lineage>
        <taxon>Bacteria</taxon>
        <taxon>Pseudomonadati</taxon>
        <taxon>Pseudomonadota</taxon>
        <taxon>Alphaproteobacteria</taxon>
        <taxon>Kordiimonadales</taxon>
        <taxon>Kordiimonadaceae</taxon>
        <taxon>Kordiimonas</taxon>
    </lineage>
</organism>